<dbReference type="Pfam" id="PF11428">
    <property type="entry name" value="DUF3196"/>
    <property type="match status" value="1"/>
</dbReference>
<dbReference type="AlphaFoldDB" id="A0A4R3TMK0"/>
<dbReference type="RefSeq" id="WP_008688969.1">
    <property type="nucleotide sequence ID" value="NZ_AP024510.1"/>
</dbReference>
<sequence length="241" mass="28066">MDTYYEDILKKVEMQMEQHDHQAAYQILEEELSMPYIPKEYEQRLIDLYNACRSELQPQAQRSYSEEDIEMLLKGSLEEQFLAIEQLRKSNIRNHLDAIRDYLGNAPHYLIRSYLIEAMMEQNISDEFTIEMDGLVITFAPCFIEPPMESDGVIQAVAYLKDWFESDNPTFTMMCVETLVKEAYLRLPYNIEEDDALGIAIGVAQYVFAAHEEMDAFAIFLNEKGLARNSGYELLLSKHEI</sequence>
<proteinExistence type="predicted"/>
<dbReference type="GeneID" id="73795323"/>
<reference evidence="1 2" key="1">
    <citation type="submission" date="2019-03" db="EMBL/GenBank/DDBJ databases">
        <title>Genomic Encyclopedia of Type Strains, Phase IV (KMG-IV): sequencing the most valuable type-strain genomes for metagenomic binning, comparative biology and taxonomic classification.</title>
        <authorList>
            <person name="Goeker M."/>
        </authorList>
    </citation>
    <scope>NUCLEOTIDE SEQUENCE [LARGE SCALE GENOMIC DNA]</scope>
    <source>
        <strain evidence="1 2">DSM 29481</strain>
    </source>
</reference>
<gene>
    <name evidence="1" type="ORF">EDD61_103110</name>
</gene>
<dbReference type="InterPro" id="IPR024503">
    <property type="entry name" value="DUF3196"/>
</dbReference>
<dbReference type="Proteomes" id="UP000295773">
    <property type="component" value="Unassembled WGS sequence"/>
</dbReference>
<organism evidence="1 2">
    <name type="scientific">Longicatena caecimuris</name>
    <dbReference type="NCBI Taxonomy" id="1796635"/>
    <lineage>
        <taxon>Bacteria</taxon>
        <taxon>Bacillati</taxon>
        <taxon>Bacillota</taxon>
        <taxon>Erysipelotrichia</taxon>
        <taxon>Erysipelotrichales</taxon>
        <taxon>Erysipelotrichaceae</taxon>
        <taxon>Longicatena</taxon>
    </lineage>
</organism>
<accession>A0A4R3TMK0</accession>
<comment type="caution">
    <text evidence="1">The sequence shown here is derived from an EMBL/GenBank/DDBJ whole genome shotgun (WGS) entry which is preliminary data.</text>
</comment>
<name>A0A4R3TMK0_9FIRM</name>
<dbReference type="EMBL" id="SMBP01000003">
    <property type="protein sequence ID" value="TCU62696.1"/>
    <property type="molecule type" value="Genomic_DNA"/>
</dbReference>
<protein>
    <submittedName>
        <fullName evidence="1">Uncharacterized protein DUF3196</fullName>
    </submittedName>
</protein>
<evidence type="ECO:0000313" key="2">
    <source>
        <dbReference type="Proteomes" id="UP000295773"/>
    </source>
</evidence>
<keyword evidence="2" id="KW-1185">Reference proteome</keyword>
<evidence type="ECO:0000313" key="1">
    <source>
        <dbReference type="EMBL" id="TCU62696.1"/>
    </source>
</evidence>
<dbReference type="SUPFAM" id="SSF116965">
    <property type="entry name" value="Hypothetical protein MPN330"/>
    <property type="match status" value="1"/>
</dbReference>